<organism evidence="2 3">
    <name type="scientific">Anisodus acutangulus</name>
    <dbReference type="NCBI Taxonomy" id="402998"/>
    <lineage>
        <taxon>Eukaryota</taxon>
        <taxon>Viridiplantae</taxon>
        <taxon>Streptophyta</taxon>
        <taxon>Embryophyta</taxon>
        <taxon>Tracheophyta</taxon>
        <taxon>Spermatophyta</taxon>
        <taxon>Magnoliopsida</taxon>
        <taxon>eudicotyledons</taxon>
        <taxon>Gunneridae</taxon>
        <taxon>Pentapetalae</taxon>
        <taxon>asterids</taxon>
        <taxon>lamiids</taxon>
        <taxon>Solanales</taxon>
        <taxon>Solanaceae</taxon>
        <taxon>Solanoideae</taxon>
        <taxon>Hyoscyameae</taxon>
        <taxon>Anisodus</taxon>
    </lineage>
</organism>
<keyword evidence="3" id="KW-1185">Reference proteome</keyword>
<proteinExistence type="predicted"/>
<protein>
    <submittedName>
        <fullName evidence="2">Uncharacterized protein</fullName>
    </submittedName>
</protein>
<evidence type="ECO:0000313" key="3">
    <source>
        <dbReference type="Proteomes" id="UP001152561"/>
    </source>
</evidence>
<feature type="region of interest" description="Disordered" evidence="1">
    <location>
        <begin position="51"/>
        <end position="304"/>
    </location>
</feature>
<feature type="compositionally biased region" description="Basic residues" evidence="1">
    <location>
        <begin position="164"/>
        <end position="175"/>
    </location>
</feature>
<dbReference type="AlphaFoldDB" id="A0A9Q1QV33"/>
<comment type="caution">
    <text evidence="2">The sequence shown here is derived from an EMBL/GenBank/DDBJ whole genome shotgun (WGS) entry which is preliminary data.</text>
</comment>
<accession>A0A9Q1QV33</accession>
<gene>
    <name evidence="2" type="ORF">K7X08_022215</name>
</gene>
<evidence type="ECO:0000256" key="1">
    <source>
        <dbReference type="SAM" id="MobiDB-lite"/>
    </source>
</evidence>
<dbReference type="EMBL" id="JAJAGQ010000023">
    <property type="protein sequence ID" value="KAJ8528523.1"/>
    <property type="molecule type" value="Genomic_DNA"/>
</dbReference>
<dbReference type="Proteomes" id="UP001152561">
    <property type="component" value="Unassembled WGS sequence"/>
</dbReference>
<evidence type="ECO:0000313" key="2">
    <source>
        <dbReference type="EMBL" id="KAJ8528523.1"/>
    </source>
</evidence>
<reference evidence="3" key="1">
    <citation type="journal article" date="2023" name="Proc. Natl. Acad. Sci. U.S.A.">
        <title>Genomic and structural basis for evolution of tropane alkaloid biosynthesis.</title>
        <authorList>
            <person name="Wanga Y.-J."/>
            <person name="Taina T."/>
            <person name="Yua J.-Y."/>
            <person name="Lia J."/>
            <person name="Xua B."/>
            <person name="Chenc J."/>
            <person name="D'Auriad J.C."/>
            <person name="Huanga J.-P."/>
            <person name="Huanga S.-X."/>
        </authorList>
    </citation>
    <scope>NUCLEOTIDE SEQUENCE [LARGE SCALE GENOMIC DNA]</scope>
    <source>
        <strain evidence="3">cv. KIB-2019</strain>
    </source>
</reference>
<sequence>MQKSRKKDVVVDDDEYNIGTELSEEALAIPEEKVTSSGKKKVKNGKKCTASFGLLGEDDDVEDRLDLTRGVSDQEDEGIGPFSGKGKKSKPGKDSRSVFSTASDTIGDGDDDERSEEDEEPVVAGNGKNSFSVALLDEEDEADTKVESETVEEDDDAPELIFAGKKKSSKKKKKGVVSMTEAEEAEPELGVNPEEADDKNSKKKERDVPETSKNKGKKKMGGHTIAQKDEDEIDKILAELGEASPAPALSEDNKSKKKKSGKKEDNIDIILVEIGEGQATFAPTPQEDKGQLGDDAVEKEEVVK</sequence>
<name>A0A9Q1QV33_9SOLA</name>
<feature type="compositionally biased region" description="Acidic residues" evidence="1">
    <location>
        <begin position="149"/>
        <end position="158"/>
    </location>
</feature>
<feature type="compositionally biased region" description="Basic and acidic residues" evidence="1">
    <location>
        <begin position="198"/>
        <end position="213"/>
    </location>
</feature>
<feature type="compositionally biased region" description="Acidic residues" evidence="1">
    <location>
        <begin position="107"/>
        <end position="121"/>
    </location>
</feature>